<feature type="transmembrane region" description="Helical" evidence="1">
    <location>
        <begin position="12"/>
        <end position="35"/>
    </location>
</feature>
<protein>
    <submittedName>
        <fullName evidence="2">Uncharacterized protein</fullName>
    </submittedName>
</protein>
<proteinExistence type="predicted"/>
<organism evidence="2 3">
    <name type="scientific">Pontiella sulfatireligans</name>
    <dbReference type="NCBI Taxonomy" id="2750658"/>
    <lineage>
        <taxon>Bacteria</taxon>
        <taxon>Pseudomonadati</taxon>
        <taxon>Kiritimatiellota</taxon>
        <taxon>Kiritimatiellia</taxon>
        <taxon>Kiritimatiellales</taxon>
        <taxon>Pontiellaceae</taxon>
        <taxon>Pontiella</taxon>
    </lineage>
</organism>
<name>A0A6C2URE9_9BACT</name>
<feature type="transmembrane region" description="Helical" evidence="1">
    <location>
        <begin position="126"/>
        <end position="148"/>
    </location>
</feature>
<reference evidence="2 3" key="1">
    <citation type="submission" date="2019-04" db="EMBL/GenBank/DDBJ databases">
        <authorList>
            <person name="Van Vliet M D."/>
        </authorList>
    </citation>
    <scope>NUCLEOTIDE SEQUENCE [LARGE SCALE GENOMIC DNA]</scope>
    <source>
        <strain evidence="2 3">F21</strain>
    </source>
</reference>
<gene>
    <name evidence="2" type="ORF">SCARR_04607</name>
</gene>
<sequence length="916" mass="102332">MSLVMHIFKKDLLRLRVFLCFWIPVAIIAGIASSVRAPADDFAMQTVLRVAMALSAVCQFIMMALMVPLLMHSEPLTGTTAFWLTRPLKKSDVLKSKLLFTGIFFLAVPLLIHATLLAAHQVPFTYILPSLLEKTMGYTGALLLLMAISAMTRNFGFFALTGVVYLVVAIIVGIVTSLSQQFQLLENTAPGMAITDTRTLLSSLAGIAMLSGIVWIQYRYRRTRWCYYLLALEFLATFWLGSFCNAAWFKKPPGTLSKAEAEQVEVLLGKKNSHISDHFSMRRRKVKYKEMSGDFKFEQLPENGFAVVSRVDAELEAEGRKAGEETAGTRHFSRIVDKEALRSVIEPMQLLDDGSTTYYSDRLLKVKESDYLAMKGKTGHYTADVTANIFRYKKAVALSLAQGEEFKDGPMRIAIASLLKETKGCTVIIRRQDLNPLFKRDRRPRGGDRFTFLLANPATGEAYLPEDDNGPSITISSSSNFSSFNKFLRFSSIDKPGDIDDAWLENAQLLAVETEWLGEIEKQVEDSRFKLGSSSSYISSIPDTSAKDNADKLAEVQLPDNATREEMKVYIQKIHNISATQSSYSPRDPQTAMLMEVGAENLGLLLENGGEWNSHYELYAVKKLARAEHKDLILKYLAEQKDLAEVVVEFGWESEARETLLEGLKAEEYLPGEWIKAVASFKDPATYPLLTGFLVNGRNRDSTYGIIKELPGIELEEPVAKAWRQAKYEQNWERIDMIPIATAYGHADALGAAAIMLNDDELQGYQRKELRNAFKKHTGIRGADEELLNWYKANKAALRFNPETKMFVAEGGAVTPEPTDRKEALLREVRLLLGENDLDLEIAGAELSEKGGLILRFEGSDQLAEGATATFKAPAMEDLEDAVRKMSSVFRISEKQGKRVKSIILTGGKKVPATYE</sequence>
<dbReference type="RefSeq" id="WP_136063923.1">
    <property type="nucleotide sequence ID" value="NZ_CAAHFH010000002.1"/>
</dbReference>
<feature type="transmembrane region" description="Helical" evidence="1">
    <location>
        <begin position="155"/>
        <end position="179"/>
    </location>
</feature>
<keyword evidence="1" id="KW-1133">Transmembrane helix</keyword>
<evidence type="ECO:0000313" key="3">
    <source>
        <dbReference type="Proteomes" id="UP000346198"/>
    </source>
</evidence>
<feature type="transmembrane region" description="Helical" evidence="1">
    <location>
        <begin position="98"/>
        <end position="120"/>
    </location>
</feature>
<evidence type="ECO:0000256" key="1">
    <source>
        <dbReference type="SAM" id="Phobius"/>
    </source>
</evidence>
<feature type="transmembrane region" description="Helical" evidence="1">
    <location>
        <begin position="47"/>
        <end position="70"/>
    </location>
</feature>
<feature type="transmembrane region" description="Helical" evidence="1">
    <location>
        <begin position="199"/>
        <end position="218"/>
    </location>
</feature>
<dbReference type="EMBL" id="CAAHFH010000002">
    <property type="protein sequence ID" value="VGO22523.1"/>
    <property type="molecule type" value="Genomic_DNA"/>
</dbReference>
<dbReference type="AlphaFoldDB" id="A0A6C2URE9"/>
<keyword evidence="1" id="KW-0472">Membrane</keyword>
<accession>A0A6C2URE9</accession>
<keyword evidence="1" id="KW-0812">Transmembrane</keyword>
<keyword evidence="3" id="KW-1185">Reference proteome</keyword>
<evidence type="ECO:0000313" key="2">
    <source>
        <dbReference type="EMBL" id="VGO22523.1"/>
    </source>
</evidence>
<feature type="transmembrane region" description="Helical" evidence="1">
    <location>
        <begin position="225"/>
        <end position="249"/>
    </location>
</feature>
<dbReference type="Proteomes" id="UP000346198">
    <property type="component" value="Unassembled WGS sequence"/>
</dbReference>